<dbReference type="Pfam" id="PF04042">
    <property type="entry name" value="DNA_pol_E_B"/>
    <property type="match status" value="1"/>
</dbReference>
<protein>
    <recommendedName>
        <fullName evidence="3 6">DNA polymerase alpha subunit B</fullName>
    </recommendedName>
</protein>
<comment type="similarity">
    <text evidence="2 6">Belongs to the DNA polymerase alpha subunit B family.</text>
</comment>
<accession>A0A830HTY7</accession>
<keyword evidence="5 6" id="KW-0539">Nucleus</keyword>
<dbReference type="PANTHER" id="PTHR23061">
    <property type="entry name" value="DNA POLYMERASE 2 ALPHA 70 KDA SUBUNIT"/>
    <property type="match status" value="1"/>
</dbReference>
<dbReference type="PIRSF" id="PIRSF018300">
    <property type="entry name" value="DNA_pol_alph_2"/>
    <property type="match status" value="1"/>
</dbReference>
<proteinExistence type="inferred from homology"/>
<dbReference type="EMBL" id="BNJQ01000024">
    <property type="protein sequence ID" value="GHP09220.1"/>
    <property type="molecule type" value="Genomic_DNA"/>
</dbReference>
<feature type="domain" description="DNA polymerase alpha subunit B OB" evidence="9">
    <location>
        <begin position="248"/>
        <end position="330"/>
    </location>
</feature>
<dbReference type="Proteomes" id="UP000660262">
    <property type="component" value="Unassembled WGS sequence"/>
</dbReference>
<feature type="region of interest" description="Disordered" evidence="7">
    <location>
        <begin position="343"/>
        <end position="364"/>
    </location>
</feature>
<comment type="subcellular location">
    <subcellularLocation>
        <location evidence="1 6">Nucleus</location>
    </subcellularLocation>
</comment>
<dbReference type="OrthoDB" id="336885at2759"/>
<dbReference type="InterPro" id="IPR054300">
    <property type="entry name" value="OB_DPOA2"/>
</dbReference>
<dbReference type="PANTHER" id="PTHR23061:SF12">
    <property type="entry name" value="DNA POLYMERASE ALPHA SUBUNIT B"/>
    <property type="match status" value="1"/>
</dbReference>
<name>A0A830HTY7_9CHLO</name>
<evidence type="ECO:0000259" key="8">
    <source>
        <dbReference type="Pfam" id="PF04042"/>
    </source>
</evidence>
<evidence type="ECO:0000256" key="7">
    <source>
        <dbReference type="SAM" id="MobiDB-lite"/>
    </source>
</evidence>
<dbReference type="Pfam" id="PF22062">
    <property type="entry name" value="OB_DPOA2"/>
    <property type="match status" value="1"/>
</dbReference>
<keyword evidence="4 6" id="KW-0235">DNA replication</keyword>
<evidence type="ECO:0000256" key="5">
    <source>
        <dbReference type="ARBA" id="ARBA00023242"/>
    </source>
</evidence>
<evidence type="ECO:0000256" key="3">
    <source>
        <dbReference type="ARBA" id="ARBA00018596"/>
    </source>
</evidence>
<keyword evidence="11" id="KW-1185">Reference proteome</keyword>
<evidence type="ECO:0000256" key="4">
    <source>
        <dbReference type="ARBA" id="ARBA00022705"/>
    </source>
</evidence>
<organism evidence="10 11">
    <name type="scientific">Pycnococcus provasolii</name>
    <dbReference type="NCBI Taxonomy" id="41880"/>
    <lineage>
        <taxon>Eukaryota</taxon>
        <taxon>Viridiplantae</taxon>
        <taxon>Chlorophyta</taxon>
        <taxon>Pseudoscourfieldiophyceae</taxon>
        <taxon>Pseudoscourfieldiales</taxon>
        <taxon>Pycnococcaceae</taxon>
        <taxon>Pycnococcus</taxon>
    </lineage>
</organism>
<dbReference type="Gene3D" id="3.60.21.60">
    <property type="match status" value="2"/>
</dbReference>
<comment type="function">
    <text evidence="6">Accessory subunit of the DNA polymerase alpha complex (also known as the alpha DNA polymerase-primase complex) which plays an essential role in the initiation of DNA synthesis.</text>
</comment>
<sequence length="656" mass="68724">MAMMSTTVDAVRVVFTSRDYSITSPLLASKLLSLCVNYSLSPSLLVDEYESLAITSAWDTALTDARIDALAAQLMRMQAKRTLPKTPVAAALKNKNAFGASSAIKGASAVAIAIDAELPNTPAAYGAKKTAASVAQLTPMTPTDAIKLIDQDRKSSGQQSAFKTRTEPGKELATYGSNDAGSVSKAPVVLVVDANEKKAKDSSARYMYEKVEDRANAIGTRIRRFAERVKERLVPDEGEEGARVKLDPVGAARQTLVRVVGRICIDAEGANGGRLNENSLMLEGDVKTSSGARVKLDVSSLDKISLFPGQVVYVEGFNLSGFTLVATRLVSCVESMALPSTGDEAVKMDSDGADGDATANDDKPRCPGGARIAVASGPFTCTCDSSYEPLEELLAQFDGQSNEVDALVLVGPFVDAEHPSVAGNALPITFEELFAAKPRAMIEAFTEKNAQTTVIVIPSVRDVCEPFVFPQPPMEEGKVEGAVAAPNPATLDVEGLRIAVSSVDAMKHLAGAELGRGYGAGADRLARLAAHCISQRLAYPIFPSPRMAGLPLDVAMAEEKAQISGDVDVLLMPSDLAPLAKAVDASALLPVAVAGDAKAETEASVGGIVPSANSSVLAVNPGRTARGTGGGSYARIMVSAGETPVRERLTVRIIRV</sequence>
<evidence type="ECO:0000313" key="11">
    <source>
        <dbReference type="Proteomes" id="UP000660262"/>
    </source>
</evidence>
<dbReference type="GO" id="GO:0003677">
    <property type="term" value="F:DNA binding"/>
    <property type="evidence" value="ECO:0007669"/>
    <property type="project" value="InterPro"/>
</dbReference>
<evidence type="ECO:0000256" key="2">
    <source>
        <dbReference type="ARBA" id="ARBA00007299"/>
    </source>
</evidence>
<feature type="domain" description="DNA polymerase alpha/delta/epsilon subunit B" evidence="8">
    <location>
        <begin position="372"/>
        <end position="559"/>
    </location>
</feature>
<evidence type="ECO:0000259" key="9">
    <source>
        <dbReference type="Pfam" id="PF22062"/>
    </source>
</evidence>
<dbReference type="InterPro" id="IPR007185">
    <property type="entry name" value="DNA_pol_a/d/e_bsu"/>
</dbReference>
<dbReference type="GO" id="GO:0006270">
    <property type="term" value="P:DNA replication initiation"/>
    <property type="evidence" value="ECO:0007669"/>
    <property type="project" value="TreeGrafter"/>
</dbReference>
<feature type="region of interest" description="Disordered" evidence="7">
    <location>
        <begin position="151"/>
        <end position="178"/>
    </location>
</feature>
<dbReference type="GO" id="GO:0005658">
    <property type="term" value="C:alpha DNA polymerase:primase complex"/>
    <property type="evidence" value="ECO:0007669"/>
    <property type="project" value="TreeGrafter"/>
</dbReference>
<gene>
    <name evidence="10" type="ORF">PPROV_000795700</name>
</gene>
<comment type="caution">
    <text evidence="10">The sequence shown here is derived from an EMBL/GenBank/DDBJ whole genome shotgun (WGS) entry which is preliminary data.</text>
</comment>
<reference evidence="10" key="1">
    <citation type="submission" date="2020-10" db="EMBL/GenBank/DDBJ databases">
        <title>Unveiling of a novel bifunctional photoreceptor, Dualchrome1, isolated from a cosmopolitan green alga.</title>
        <authorList>
            <person name="Suzuki S."/>
            <person name="Kawachi M."/>
        </authorList>
    </citation>
    <scope>NUCLEOTIDE SEQUENCE</scope>
    <source>
        <strain evidence="10">NIES 2893</strain>
    </source>
</reference>
<dbReference type="InterPro" id="IPR016722">
    <property type="entry name" value="DNA_pol_alpha_bsu"/>
</dbReference>
<evidence type="ECO:0000256" key="1">
    <source>
        <dbReference type="ARBA" id="ARBA00004123"/>
    </source>
</evidence>
<evidence type="ECO:0000313" key="10">
    <source>
        <dbReference type="EMBL" id="GHP09220.1"/>
    </source>
</evidence>
<evidence type="ECO:0000256" key="6">
    <source>
        <dbReference type="PIRNR" id="PIRNR018300"/>
    </source>
</evidence>
<dbReference type="AlphaFoldDB" id="A0A830HTY7"/>